<dbReference type="Pfam" id="PF00498">
    <property type="entry name" value="FHA"/>
    <property type="match status" value="1"/>
</dbReference>
<dbReference type="SUPFAM" id="SSF49879">
    <property type="entry name" value="SMAD/FHA domain"/>
    <property type="match status" value="1"/>
</dbReference>
<evidence type="ECO:0000313" key="3">
    <source>
        <dbReference type="Proteomes" id="UP000249061"/>
    </source>
</evidence>
<dbReference type="EMBL" id="QFQP01000003">
    <property type="protein sequence ID" value="PZR16557.1"/>
    <property type="molecule type" value="Genomic_DNA"/>
</dbReference>
<dbReference type="InterPro" id="IPR000253">
    <property type="entry name" value="FHA_dom"/>
</dbReference>
<feature type="domain" description="FHA" evidence="1">
    <location>
        <begin position="68"/>
        <end position="102"/>
    </location>
</feature>
<accession>A0A2W5TRM7</accession>
<dbReference type="InterPro" id="IPR008984">
    <property type="entry name" value="SMAD_FHA_dom_sf"/>
</dbReference>
<reference evidence="2 3" key="1">
    <citation type="submission" date="2017-08" db="EMBL/GenBank/DDBJ databases">
        <title>Infants hospitalized years apart are colonized by the same room-sourced microbial strains.</title>
        <authorList>
            <person name="Brooks B."/>
            <person name="Olm M.R."/>
            <person name="Firek B.A."/>
            <person name="Baker R."/>
            <person name="Thomas B.C."/>
            <person name="Morowitz M.J."/>
            <person name="Banfield J.F."/>
        </authorList>
    </citation>
    <scope>NUCLEOTIDE SEQUENCE [LARGE SCALE GENOMIC DNA]</scope>
    <source>
        <strain evidence="2">S2_003_000_R2_14</strain>
    </source>
</reference>
<dbReference type="AlphaFoldDB" id="A0A2W5TRM7"/>
<name>A0A2W5TRM7_9BACT</name>
<dbReference type="Gene3D" id="2.60.200.20">
    <property type="match status" value="1"/>
</dbReference>
<comment type="caution">
    <text evidence="2">The sequence shown here is derived from an EMBL/GenBank/DDBJ whole genome shotgun (WGS) entry which is preliminary data.</text>
</comment>
<evidence type="ECO:0000313" key="2">
    <source>
        <dbReference type="EMBL" id="PZR16557.1"/>
    </source>
</evidence>
<evidence type="ECO:0000259" key="1">
    <source>
        <dbReference type="Pfam" id="PF00498"/>
    </source>
</evidence>
<proteinExistence type="predicted"/>
<dbReference type="CDD" id="cd00060">
    <property type="entry name" value="FHA"/>
    <property type="match status" value="1"/>
</dbReference>
<protein>
    <recommendedName>
        <fullName evidence="1">FHA domain-containing protein</fullName>
    </recommendedName>
</protein>
<organism evidence="2 3">
    <name type="scientific">Archangium gephyra</name>
    <dbReference type="NCBI Taxonomy" id="48"/>
    <lineage>
        <taxon>Bacteria</taxon>
        <taxon>Pseudomonadati</taxon>
        <taxon>Myxococcota</taxon>
        <taxon>Myxococcia</taxon>
        <taxon>Myxococcales</taxon>
        <taxon>Cystobacterineae</taxon>
        <taxon>Archangiaceae</taxon>
        <taxon>Archangium</taxon>
    </lineage>
</organism>
<dbReference type="Proteomes" id="UP000249061">
    <property type="component" value="Unassembled WGS sequence"/>
</dbReference>
<gene>
    <name evidence="2" type="ORF">DI536_05160</name>
</gene>
<sequence>MKQRRVDRPRPVPVRRWWSSRVSTSARLARWCSSICCLWRSVAITPPTSRSTTSTCLAATRRCGAGGNEYELVDQRSQNGSFVNGCRWPLYRLQDGDSVRVGGTTLRFFNSRPRTRDSLAEGIAHELNNAVASLSGNVDFLAAAYRGERSRAKSSTRS</sequence>